<feature type="domain" description="CUE" evidence="15">
    <location>
        <begin position="590"/>
        <end position="630"/>
    </location>
</feature>
<dbReference type="STRING" id="105231.A0A1Y1IMW9"/>
<feature type="transmembrane region" description="Helical" evidence="13">
    <location>
        <begin position="128"/>
        <end position="150"/>
    </location>
</feature>
<keyword evidence="8" id="KW-0862">Zinc</keyword>
<dbReference type="OrthoDB" id="7759664at2759"/>
<dbReference type="PROSITE" id="PS50089">
    <property type="entry name" value="ZF_RING_2"/>
    <property type="match status" value="1"/>
</dbReference>
<dbReference type="CDD" id="cd16455">
    <property type="entry name" value="RING-H2_AMFR"/>
    <property type="match status" value="1"/>
</dbReference>
<protein>
    <submittedName>
        <fullName evidence="16">E3 ubiquitin protein ligase</fullName>
    </submittedName>
</protein>
<evidence type="ECO:0000256" key="3">
    <source>
        <dbReference type="ARBA" id="ARBA00022679"/>
    </source>
</evidence>
<dbReference type="GO" id="GO:0005829">
    <property type="term" value="C:cytosol"/>
    <property type="evidence" value="ECO:0000318"/>
    <property type="project" value="GO_Central"/>
</dbReference>
<comment type="subcellular location">
    <subcellularLocation>
        <location evidence="1">Membrane</location>
        <topology evidence="1">Multi-pass membrane protein</topology>
    </subcellularLocation>
</comment>
<evidence type="ECO:0000256" key="2">
    <source>
        <dbReference type="ARBA" id="ARBA00004906"/>
    </source>
</evidence>
<dbReference type="Gene3D" id="1.10.8.10">
    <property type="entry name" value="DNA helicase RuvA subunit, C-terminal domain"/>
    <property type="match status" value="1"/>
</dbReference>
<organism evidence="16 17">
    <name type="scientific">Klebsormidium nitens</name>
    <name type="common">Green alga</name>
    <name type="synonym">Ulothrix nitens</name>
    <dbReference type="NCBI Taxonomy" id="105231"/>
    <lineage>
        <taxon>Eukaryota</taxon>
        <taxon>Viridiplantae</taxon>
        <taxon>Streptophyta</taxon>
        <taxon>Klebsormidiophyceae</taxon>
        <taxon>Klebsormidiales</taxon>
        <taxon>Klebsormidiaceae</taxon>
        <taxon>Klebsormidium</taxon>
    </lineage>
</organism>
<keyword evidence="3" id="KW-0808">Transferase</keyword>
<dbReference type="GO" id="GO:0006511">
    <property type="term" value="P:ubiquitin-dependent protein catabolic process"/>
    <property type="evidence" value="ECO:0000318"/>
    <property type="project" value="GO_Central"/>
</dbReference>
<evidence type="ECO:0000259" key="14">
    <source>
        <dbReference type="PROSITE" id="PS50089"/>
    </source>
</evidence>
<evidence type="ECO:0000256" key="8">
    <source>
        <dbReference type="ARBA" id="ARBA00022833"/>
    </source>
</evidence>
<evidence type="ECO:0000256" key="4">
    <source>
        <dbReference type="ARBA" id="ARBA00022692"/>
    </source>
</evidence>
<evidence type="ECO:0000256" key="7">
    <source>
        <dbReference type="ARBA" id="ARBA00022786"/>
    </source>
</evidence>
<evidence type="ECO:0000313" key="17">
    <source>
        <dbReference type="Proteomes" id="UP000054558"/>
    </source>
</evidence>
<feature type="region of interest" description="Disordered" evidence="12">
    <location>
        <begin position="394"/>
        <end position="456"/>
    </location>
</feature>
<dbReference type="Gene3D" id="3.30.40.10">
    <property type="entry name" value="Zinc/RING finger domain, C3HC4 (zinc finger)"/>
    <property type="match status" value="1"/>
</dbReference>
<feature type="transmembrane region" description="Helical" evidence="13">
    <location>
        <begin position="25"/>
        <end position="44"/>
    </location>
</feature>
<feature type="transmembrane region" description="Helical" evidence="13">
    <location>
        <begin position="65"/>
        <end position="82"/>
    </location>
</feature>
<dbReference type="GO" id="GO:0016020">
    <property type="term" value="C:membrane"/>
    <property type="evidence" value="ECO:0007669"/>
    <property type="project" value="UniProtKB-SubCell"/>
</dbReference>
<keyword evidence="10 13" id="KW-0472">Membrane</keyword>
<comment type="pathway">
    <text evidence="2">Protein modification; protein ubiquitination.</text>
</comment>
<accession>A0A1Y1IMW9</accession>
<dbReference type="FunFam" id="3.30.40.10:FF:000259">
    <property type="entry name" value="E3 ubiquitin protein ligase RIN2"/>
    <property type="match status" value="1"/>
</dbReference>
<name>A0A1Y1IMW9_KLENI</name>
<keyword evidence="4 13" id="KW-0812">Transmembrane</keyword>
<dbReference type="Pfam" id="PF25563">
    <property type="entry name" value="TPR_SYVN1_N"/>
    <property type="match status" value="1"/>
</dbReference>
<evidence type="ECO:0000256" key="5">
    <source>
        <dbReference type="ARBA" id="ARBA00022723"/>
    </source>
</evidence>
<evidence type="ECO:0000256" key="11">
    <source>
        <dbReference type="PROSITE-ProRule" id="PRU00175"/>
    </source>
</evidence>
<evidence type="ECO:0000256" key="13">
    <source>
        <dbReference type="SAM" id="Phobius"/>
    </source>
</evidence>
<dbReference type="GO" id="GO:0000151">
    <property type="term" value="C:ubiquitin ligase complex"/>
    <property type="evidence" value="ECO:0000318"/>
    <property type="project" value="GO_Central"/>
</dbReference>
<dbReference type="Proteomes" id="UP000054558">
    <property type="component" value="Unassembled WGS sequence"/>
</dbReference>
<dbReference type="InterPro" id="IPR057992">
    <property type="entry name" value="TPR_SYVN1_N"/>
</dbReference>
<dbReference type="EMBL" id="DF237550">
    <property type="protein sequence ID" value="GAQ90106.1"/>
    <property type="molecule type" value="Genomic_DNA"/>
</dbReference>
<dbReference type="InterPro" id="IPR011016">
    <property type="entry name" value="Znf_RING-CH"/>
</dbReference>
<evidence type="ECO:0000256" key="1">
    <source>
        <dbReference type="ARBA" id="ARBA00004141"/>
    </source>
</evidence>
<keyword evidence="6 11" id="KW-0863">Zinc-finger</keyword>
<evidence type="ECO:0000313" key="16">
    <source>
        <dbReference type="EMBL" id="GAQ90106.1"/>
    </source>
</evidence>
<dbReference type="PROSITE" id="PS51140">
    <property type="entry name" value="CUE"/>
    <property type="match status" value="1"/>
</dbReference>
<evidence type="ECO:0000256" key="6">
    <source>
        <dbReference type="ARBA" id="ARBA00022771"/>
    </source>
</evidence>
<keyword evidence="9 13" id="KW-1133">Transmembrane helix</keyword>
<dbReference type="InterPro" id="IPR001841">
    <property type="entry name" value="Znf_RING"/>
</dbReference>
<dbReference type="GO" id="GO:0008270">
    <property type="term" value="F:zinc ion binding"/>
    <property type="evidence" value="ECO:0007669"/>
    <property type="project" value="UniProtKB-KW"/>
</dbReference>
<keyword evidence="5" id="KW-0479">Metal-binding</keyword>
<dbReference type="InterPro" id="IPR003892">
    <property type="entry name" value="CUE"/>
</dbReference>
<dbReference type="SMART" id="SM00184">
    <property type="entry name" value="RING"/>
    <property type="match status" value="1"/>
</dbReference>
<dbReference type="SUPFAM" id="SSF57850">
    <property type="entry name" value="RING/U-box"/>
    <property type="match status" value="1"/>
</dbReference>
<feature type="compositionally biased region" description="Basic and acidic residues" evidence="12">
    <location>
        <begin position="512"/>
        <end position="521"/>
    </location>
</feature>
<dbReference type="GO" id="GO:0061630">
    <property type="term" value="F:ubiquitin protein ligase activity"/>
    <property type="evidence" value="ECO:0000318"/>
    <property type="project" value="GO_Central"/>
</dbReference>
<keyword evidence="17" id="KW-1185">Reference proteome</keyword>
<dbReference type="PANTHER" id="PTHR15067:SF4">
    <property type="entry name" value="E3 UBIQUITIN-PROTEIN LIGASE RNF8"/>
    <property type="match status" value="1"/>
</dbReference>
<proteinExistence type="predicted"/>
<feature type="transmembrane region" description="Helical" evidence="13">
    <location>
        <begin position="88"/>
        <end position="107"/>
    </location>
</feature>
<dbReference type="PANTHER" id="PTHR15067">
    <property type="entry name" value="E3 UBIQUITIN-PROTEIN LIGASE RNF8"/>
    <property type="match status" value="1"/>
</dbReference>
<feature type="region of interest" description="Disordered" evidence="12">
    <location>
        <begin position="494"/>
        <end position="560"/>
    </location>
</feature>
<evidence type="ECO:0000256" key="12">
    <source>
        <dbReference type="SAM" id="MobiDB-lite"/>
    </source>
</evidence>
<dbReference type="GO" id="GO:0016567">
    <property type="term" value="P:protein ubiquitination"/>
    <property type="evidence" value="ECO:0000318"/>
    <property type="project" value="GO_Central"/>
</dbReference>
<evidence type="ECO:0000259" key="15">
    <source>
        <dbReference type="PROSITE" id="PS51140"/>
    </source>
</evidence>
<evidence type="ECO:0000256" key="10">
    <source>
        <dbReference type="ARBA" id="ARBA00023136"/>
    </source>
</evidence>
<reference evidence="16 17" key="1">
    <citation type="journal article" date="2014" name="Nat. Commun.">
        <title>Klebsormidium flaccidum genome reveals primary factors for plant terrestrial adaptation.</title>
        <authorList>
            <person name="Hori K."/>
            <person name="Maruyama F."/>
            <person name="Fujisawa T."/>
            <person name="Togashi T."/>
            <person name="Yamamoto N."/>
            <person name="Seo M."/>
            <person name="Sato S."/>
            <person name="Yamada T."/>
            <person name="Mori H."/>
            <person name="Tajima N."/>
            <person name="Moriyama T."/>
            <person name="Ikeuchi M."/>
            <person name="Watanabe M."/>
            <person name="Wada H."/>
            <person name="Kobayashi K."/>
            <person name="Saito M."/>
            <person name="Masuda T."/>
            <person name="Sasaki-Sekimoto Y."/>
            <person name="Mashiguchi K."/>
            <person name="Awai K."/>
            <person name="Shimojima M."/>
            <person name="Masuda S."/>
            <person name="Iwai M."/>
            <person name="Nobusawa T."/>
            <person name="Narise T."/>
            <person name="Kondo S."/>
            <person name="Saito H."/>
            <person name="Sato R."/>
            <person name="Murakawa M."/>
            <person name="Ihara Y."/>
            <person name="Oshima-Yamada Y."/>
            <person name="Ohtaka K."/>
            <person name="Satoh M."/>
            <person name="Sonobe K."/>
            <person name="Ishii M."/>
            <person name="Ohtani R."/>
            <person name="Kanamori-Sato M."/>
            <person name="Honoki R."/>
            <person name="Miyazaki D."/>
            <person name="Mochizuki H."/>
            <person name="Umetsu J."/>
            <person name="Higashi K."/>
            <person name="Shibata D."/>
            <person name="Kamiya Y."/>
            <person name="Sato N."/>
            <person name="Nakamura Y."/>
            <person name="Tabata S."/>
            <person name="Ida S."/>
            <person name="Kurokawa K."/>
            <person name="Ohta H."/>
        </authorList>
    </citation>
    <scope>NUCLEOTIDE SEQUENCE [LARGE SCALE GENOMIC DNA]</scope>
    <source>
        <strain evidence="16 17">NIES-2285</strain>
    </source>
</reference>
<dbReference type="GO" id="GO:0043130">
    <property type="term" value="F:ubiquitin binding"/>
    <property type="evidence" value="ECO:0007669"/>
    <property type="project" value="InterPro"/>
</dbReference>
<dbReference type="AlphaFoldDB" id="A0A1Y1IMW9"/>
<dbReference type="OMA" id="IRIVAFM"/>
<feature type="domain" description="RING-type" evidence="14">
    <location>
        <begin position="288"/>
        <end position="330"/>
    </location>
</feature>
<gene>
    <name evidence="16" type="ORF">KFL_006010020</name>
</gene>
<keyword evidence="7" id="KW-0833">Ubl conjugation pathway</keyword>
<evidence type="ECO:0000256" key="9">
    <source>
        <dbReference type="ARBA" id="ARBA00022989"/>
    </source>
</evidence>
<dbReference type="SMART" id="SM00744">
    <property type="entry name" value="RINGv"/>
    <property type="match status" value="1"/>
</dbReference>
<dbReference type="Pfam" id="PF13639">
    <property type="entry name" value="zf-RING_2"/>
    <property type="match status" value="1"/>
</dbReference>
<sequence>MPALAGVAGTDKTAAILHAMLSSKATVLVLVNLGWNVFVLVSLLTKSVFFGRLSYMETQKLAERLINYILFKTFFLTAVVEFESTEIALWMAWFALLGYLKMFTGLAKDRFERLHKTPAASQWMHGKTLMVLILVLVSDAAWVQVCVTVFKGAGISNILLLLFEAVIIALDTIQTLTQYVVHLSESWDVPIFSKQTPEWRLGFLYHTNLLAEVMLQLLTLAHYVHVWCLHGIAFQLIDAVLLLNIRAILSSLMKKLSAFLAYRAATRNLREAFPDATEAQLAECNDDCAICKEPMYTAKQLPCRHLFHLSCLRSWFDQGSDDSYTCPTCRTSLSGKYKSSSSAARAAAESVLVERHQQEALFQARAVNRYQEELARLRGRAGGQASVAARQAVGGAAGQGNGRPAEIMEGPDAGADDLSNESGYGGVGSQQDAGPASVAGTGFRDEPSPLNGAPDLYRTAGGQLLSDAGEGLNVGRLLAGIGLAGARRRWQWPLSQNDGDSQLHGPGASTLPRDRWTDRRSQPSNAVRSGASRSGEFNWDFGQAGPSFASESRSGRRNDVSREAALLREQSATARRTRAAGNGEPEVSTRLAEMVATVRGVLPDVPEQAVLRELRRTNSVGAAINNLIDA</sequence>
<dbReference type="InterPro" id="IPR013083">
    <property type="entry name" value="Znf_RING/FYVE/PHD"/>
</dbReference>